<feature type="transmembrane region" description="Helical" evidence="1">
    <location>
        <begin position="321"/>
        <end position="339"/>
    </location>
</feature>
<accession>A0ABM7PMY8</accession>
<keyword evidence="1" id="KW-1133">Transmembrane helix</keyword>
<keyword evidence="1" id="KW-0472">Membrane</keyword>
<dbReference type="Pfam" id="PF03599">
    <property type="entry name" value="CdhD"/>
    <property type="match status" value="1"/>
</dbReference>
<feature type="transmembrane region" description="Helical" evidence="1">
    <location>
        <begin position="266"/>
        <end position="287"/>
    </location>
</feature>
<dbReference type="EMBL" id="AP024488">
    <property type="protein sequence ID" value="BCS98629.1"/>
    <property type="molecule type" value="Genomic_DNA"/>
</dbReference>
<feature type="transmembrane region" description="Helical" evidence="1">
    <location>
        <begin position="294"/>
        <end position="315"/>
    </location>
</feature>
<feature type="domain" description="CO dehydrogenase/acetyl-CoA synthase delta subunit TIM barrel" evidence="2">
    <location>
        <begin position="79"/>
        <end position="197"/>
    </location>
</feature>
<feature type="transmembrane region" description="Helical" evidence="1">
    <location>
        <begin position="360"/>
        <end position="378"/>
    </location>
</feature>
<dbReference type="NCBIfam" id="NF040863">
    <property type="entry name" value="HgcA_corrinoid"/>
    <property type="match status" value="1"/>
</dbReference>
<name>A0ABM7PMY8_9BACT</name>
<sequence length="382" mass="41280">MQDDLMAFGEKAAGAVDEPCCCGPAPSPRSDGRELPGYKLCGFVASFMETPADTVPVVKTRLEREDHLGTLAARWNVGRSNYKVTPGLYAVGTPDKESPVLATANYKLSFDAVRRELSGINAWLLVVDTRGINVWCAAGKGTFSAEEVAEMVKRTHLEKVVSHRKVILPQLCANGVTARDVKKLCGFRAEFGPIRASDLPRFIKNGLKADEEMRRITFTFKERVELTPVELSLTGKPLLWLLPLLFLLSGIGPDVFTFSQADHRGLAAWMAIFTGIVAGAVVTPALLPWLPGRAFALKGGVAGLASGLLFCAFYWHDFGVGTLGALLLWLTAISSYLAMNFTGSTPYTTPSGVEYEMKRAIPAQAIAVVVGLIIWLAAPFTG</sequence>
<reference evidence="3 4" key="1">
    <citation type="submission" date="2021-02" db="EMBL/GenBank/DDBJ databases">
        <title>Complete genome of Desulfoluna sp. strain ASN36.</title>
        <authorList>
            <person name="Takahashi A."/>
            <person name="Kojima H."/>
            <person name="Fukui M."/>
        </authorList>
    </citation>
    <scope>NUCLEOTIDE SEQUENCE [LARGE SCALE GENOMIC DNA]</scope>
    <source>
        <strain evidence="3 4">ASN36</strain>
    </source>
</reference>
<dbReference type="Gene3D" id="3.40.50.11600">
    <property type="match status" value="1"/>
</dbReference>
<proteinExistence type="predicted"/>
<keyword evidence="4" id="KW-1185">Reference proteome</keyword>
<evidence type="ECO:0000313" key="4">
    <source>
        <dbReference type="Proteomes" id="UP001320148"/>
    </source>
</evidence>
<dbReference type="Proteomes" id="UP001320148">
    <property type="component" value="Chromosome"/>
</dbReference>
<gene>
    <name evidence="3" type="ORF">DSLASN_42610</name>
</gene>
<organism evidence="3 4">
    <name type="scientific">Desulfoluna limicola</name>
    <dbReference type="NCBI Taxonomy" id="2810562"/>
    <lineage>
        <taxon>Bacteria</taxon>
        <taxon>Pseudomonadati</taxon>
        <taxon>Thermodesulfobacteriota</taxon>
        <taxon>Desulfobacteria</taxon>
        <taxon>Desulfobacterales</taxon>
        <taxon>Desulfolunaceae</taxon>
        <taxon>Desulfoluna</taxon>
    </lineage>
</organism>
<evidence type="ECO:0000259" key="2">
    <source>
        <dbReference type="Pfam" id="PF03599"/>
    </source>
</evidence>
<evidence type="ECO:0000256" key="1">
    <source>
        <dbReference type="SAM" id="Phobius"/>
    </source>
</evidence>
<protein>
    <recommendedName>
        <fullName evidence="2">CO dehydrogenase/acetyl-CoA synthase delta subunit TIM barrel domain-containing protein</fullName>
    </recommendedName>
</protein>
<keyword evidence="1" id="KW-0812">Transmembrane</keyword>
<dbReference type="InterPro" id="IPR016041">
    <property type="entry name" value="Ac-CoA_synth_d_su_TIM-brl"/>
</dbReference>
<evidence type="ECO:0000313" key="3">
    <source>
        <dbReference type="EMBL" id="BCS98629.1"/>
    </source>
</evidence>
<dbReference type="RefSeq" id="WP_236890013.1">
    <property type="nucleotide sequence ID" value="NZ_AP024488.1"/>
</dbReference>
<feature type="transmembrane region" description="Helical" evidence="1">
    <location>
        <begin position="238"/>
        <end position="260"/>
    </location>
</feature>